<comment type="subcellular location">
    <subcellularLocation>
        <location evidence="1">Membrane</location>
        <topology evidence="1">Multi-pass membrane protein</topology>
    </subcellularLocation>
</comment>
<comment type="caution">
    <text evidence="8">The sequence shown here is derived from an EMBL/GenBank/DDBJ whole genome shotgun (WGS) entry which is preliminary data.</text>
</comment>
<dbReference type="InterPro" id="IPR044739">
    <property type="entry name" value="NRT1/PTR"/>
</dbReference>
<keyword evidence="3" id="KW-0597">Phosphoprotein</keyword>
<evidence type="ECO:0000313" key="9">
    <source>
        <dbReference type="Proteomes" id="UP001085076"/>
    </source>
</evidence>
<dbReference type="SUPFAM" id="SSF103473">
    <property type="entry name" value="MFS general substrate transporter"/>
    <property type="match status" value="1"/>
</dbReference>
<feature type="transmembrane region" description="Helical" evidence="7">
    <location>
        <begin position="444"/>
        <end position="465"/>
    </location>
</feature>
<dbReference type="GO" id="GO:0071916">
    <property type="term" value="F:dipeptide transmembrane transporter activity"/>
    <property type="evidence" value="ECO:0007669"/>
    <property type="project" value="InterPro"/>
</dbReference>
<feature type="transmembrane region" description="Helical" evidence="7">
    <location>
        <begin position="48"/>
        <end position="65"/>
    </location>
</feature>
<protein>
    <submittedName>
        <fullName evidence="8">Uncharacterized protein</fullName>
    </submittedName>
</protein>
<evidence type="ECO:0000256" key="2">
    <source>
        <dbReference type="ARBA" id="ARBA00005982"/>
    </source>
</evidence>
<dbReference type="OrthoDB" id="8904098at2759"/>
<keyword evidence="5 7" id="KW-1133">Transmembrane helix</keyword>
<dbReference type="GO" id="GO:0042937">
    <property type="term" value="F:tripeptide transmembrane transporter activity"/>
    <property type="evidence" value="ECO:0007669"/>
    <property type="project" value="InterPro"/>
</dbReference>
<name>A0A9D5CH77_9LILI</name>
<dbReference type="PROSITE" id="PS01022">
    <property type="entry name" value="PTR2_1"/>
    <property type="match status" value="1"/>
</dbReference>
<keyword evidence="9" id="KW-1185">Reference proteome</keyword>
<dbReference type="Pfam" id="PF00854">
    <property type="entry name" value="PTR2"/>
    <property type="match status" value="2"/>
</dbReference>
<feature type="transmembrane region" description="Helical" evidence="7">
    <location>
        <begin position="318"/>
        <end position="340"/>
    </location>
</feature>
<evidence type="ECO:0000256" key="7">
    <source>
        <dbReference type="SAM" id="Phobius"/>
    </source>
</evidence>
<feature type="transmembrane region" description="Helical" evidence="7">
    <location>
        <begin position="215"/>
        <end position="234"/>
    </location>
</feature>
<reference evidence="8" key="2">
    <citation type="journal article" date="2022" name="Hortic Res">
        <title>The genome of Dioscorea zingiberensis sheds light on the biosynthesis, origin and evolution of the medicinally important diosgenin saponins.</title>
        <authorList>
            <person name="Li Y."/>
            <person name="Tan C."/>
            <person name="Li Z."/>
            <person name="Guo J."/>
            <person name="Li S."/>
            <person name="Chen X."/>
            <person name="Wang C."/>
            <person name="Dai X."/>
            <person name="Yang H."/>
            <person name="Song W."/>
            <person name="Hou L."/>
            <person name="Xu J."/>
            <person name="Tong Z."/>
            <person name="Xu A."/>
            <person name="Yuan X."/>
            <person name="Wang W."/>
            <person name="Yang Q."/>
            <person name="Chen L."/>
            <person name="Sun Z."/>
            <person name="Wang K."/>
            <person name="Pan B."/>
            <person name="Chen J."/>
            <person name="Bao Y."/>
            <person name="Liu F."/>
            <person name="Qi X."/>
            <person name="Gang D.R."/>
            <person name="Wen J."/>
            <person name="Li J."/>
        </authorList>
    </citation>
    <scope>NUCLEOTIDE SEQUENCE</scope>
    <source>
        <strain evidence="8">Dzin_1.0</strain>
    </source>
</reference>
<feature type="transmembrane region" description="Helical" evidence="7">
    <location>
        <begin position="141"/>
        <end position="158"/>
    </location>
</feature>
<feature type="transmembrane region" description="Helical" evidence="7">
    <location>
        <begin position="488"/>
        <end position="507"/>
    </location>
</feature>
<dbReference type="InterPro" id="IPR000109">
    <property type="entry name" value="POT_fam"/>
</dbReference>
<dbReference type="EMBL" id="JAGGNH010000005">
    <property type="protein sequence ID" value="KAJ0973228.1"/>
    <property type="molecule type" value="Genomic_DNA"/>
</dbReference>
<evidence type="ECO:0000256" key="5">
    <source>
        <dbReference type="ARBA" id="ARBA00022989"/>
    </source>
</evidence>
<dbReference type="Proteomes" id="UP001085076">
    <property type="component" value="Miscellaneous, Linkage group lg05"/>
</dbReference>
<feature type="transmembrane region" description="Helical" evidence="7">
    <location>
        <begin position="189"/>
        <end position="209"/>
    </location>
</feature>
<dbReference type="InterPro" id="IPR036259">
    <property type="entry name" value="MFS_trans_sf"/>
</dbReference>
<dbReference type="CDD" id="cd17417">
    <property type="entry name" value="MFS_NPF5"/>
    <property type="match status" value="1"/>
</dbReference>
<evidence type="ECO:0000256" key="6">
    <source>
        <dbReference type="ARBA" id="ARBA00023136"/>
    </source>
</evidence>
<keyword evidence="6 7" id="KW-0472">Membrane</keyword>
<gene>
    <name evidence="8" type="ORF">J5N97_021187</name>
</gene>
<dbReference type="GO" id="GO:0016020">
    <property type="term" value="C:membrane"/>
    <property type="evidence" value="ECO:0007669"/>
    <property type="project" value="UniProtKB-SubCell"/>
</dbReference>
<sequence>MESEPLIRSMAPIVGVVDYRGRPIIAGSGKGRWTSVFFIIGVEMAERFAYYGIGFNLITYLTGPLQEPTAAAAAAVNVWSGMGSMLPLLGAFVADSYLGRYRTVIISSIFYILGLGMMTFSASVLPSIFPHKCDTSTCPPNQLQVITFYVSLYLVAFAKGGHKPCTQAFGADQFDQNDPLESKSRSSFFNWWFFGMNLGMLFTTLLNYVQDNISWGFGFGIPCMAMVLAFIVFLSGTRTYRYCTLEETSPFIRIGKACWRASTGKTPQIGNEVEEAKGVLRLFPIWTTCLIYGVVFSQTMTFFTKQGSTLDRRIGKSFLIPPASLQGIAILSILTSIPIYGHILVPAFRKLTGLQSGITMLQRIGIGMAISTIEMVVSALVEMKRIRTAKEYGLIDSPDVAIPMSLWWLIPQYVLDGLSDVFTMIGLQELFYDQVPDALRSLGLALYLSIFGVGSFISGFLISLIDKVTAAQGGSWFPNNLNHAHLDYFYWLLAVLNTLALLIYIYFAQAYAYRKKGCSDI</sequence>
<comment type="similarity">
    <text evidence="2">Belongs to the major facilitator superfamily. Proton-dependent oligopeptide transporter (POT/PTR) (TC 2.A.17) family.</text>
</comment>
<evidence type="ECO:0000313" key="8">
    <source>
        <dbReference type="EMBL" id="KAJ0973228.1"/>
    </source>
</evidence>
<feature type="transmembrane region" description="Helical" evidence="7">
    <location>
        <begin position="360"/>
        <end position="381"/>
    </location>
</feature>
<feature type="transmembrane region" description="Helical" evidence="7">
    <location>
        <begin position="104"/>
        <end position="129"/>
    </location>
</feature>
<keyword evidence="4 7" id="KW-0812">Transmembrane</keyword>
<dbReference type="InterPro" id="IPR018456">
    <property type="entry name" value="PTR2_symporter_CS"/>
</dbReference>
<evidence type="ECO:0000256" key="3">
    <source>
        <dbReference type="ARBA" id="ARBA00022553"/>
    </source>
</evidence>
<organism evidence="8 9">
    <name type="scientific">Dioscorea zingiberensis</name>
    <dbReference type="NCBI Taxonomy" id="325984"/>
    <lineage>
        <taxon>Eukaryota</taxon>
        <taxon>Viridiplantae</taxon>
        <taxon>Streptophyta</taxon>
        <taxon>Embryophyta</taxon>
        <taxon>Tracheophyta</taxon>
        <taxon>Spermatophyta</taxon>
        <taxon>Magnoliopsida</taxon>
        <taxon>Liliopsida</taxon>
        <taxon>Dioscoreales</taxon>
        <taxon>Dioscoreaceae</taxon>
        <taxon>Dioscorea</taxon>
    </lineage>
</organism>
<reference evidence="8" key="1">
    <citation type="submission" date="2021-03" db="EMBL/GenBank/DDBJ databases">
        <authorList>
            <person name="Li Z."/>
            <person name="Yang C."/>
        </authorList>
    </citation>
    <scope>NUCLEOTIDE SEQUENCE</scope>
    <source>
        <strain evidence="8">Dzin_1.0</strain>
        <tissue evidence="8">Leaf</tissue>
    </source>
</reference>
<feature type="transmembrane region" description="Helical" evidence="7">
    <location>
        <begin position="71"/>
        <end position="92"/>
    </location>
</feature>
<dbReference type="AlphaFoldDB" id="A0A9D5CH77"/>
<accession>A0A9D5CH77</accession>
<dbReference type="FunFam" id="1.20.1250.20:FF:000410">
    <property type="entry name" value="POT family protein"/>
    <property type="match status" value="1"/>
</dbReference>
<dbReference type="Gene3D" id="1.20.1250.20">
    <property type="entry name" value="MFS general substrate transporter like domains"/>
    <property type="match status" value="1"/>
</dbReference>
<evidence type="ECO:0000256" key="1">
    <source>
        <dbReference type="ARBA" id="ARBA00004141"/>
    </source>
</evidence>
<dbReference type="PANTHER" id="PTHR11654">
    <property type="entry name" value="OLIGOPEPTIDE TRANSPORTER-RELATED"/>
    <property type="match status" value="1"/>
</dbReference>
<evidence type="ECO:0000256" key="4">
    <source>
        <dbReference type="ARBA" id="ARBA00022692"/>
    </source>
</evidence>
<proteinExistence type="inferred from homology"/>